<keyword evidence="5" id="KW-0539">Nucleus</keyword>
<feature type="region of interest" description="Disordered" evidence="6">
    <location>
        <begin position="1"/>
        <end position="74"/>
    </location>
</feature>
<sequence>MTMAVMAPLSPRASEKEGNATLEIREDGEAADRPAKRVRFDAGDGVALAEPGSPSDNDADDDDGSEGETSGRLVHPLGVRPIGNFFEDAAKGIRDCRAPGLGQLAALSDVLMLNLLGYLQAADLCALSTCSHACYVFASHDELWRTLVLEQMEGNFVPLKTWKQSYIRTKTGSESLGANCKPLSVVGLYSDLLFQAFYCAAAPIEKSWIAKETIERRSATQLTLEEFKRDFETANRPVILTDCINKWPAMQRWSDEYLIETCGSQTFSAGGFQLSMAQYLHYSRTLVDDQPLFIFDKEFAAKVPQLAEDYDVPEYFQEDFFSLLGEQRPDHRWLIIGPKKSGSSFHIDPNSTNAWNGVIRGAKKWIMFPPEIIPPGVHPSEDGGDVSTPVSLMEWFVTFYPQVRKLPPAQQPLEGICRAGEIIFVPNGWWHLVLNIEESIAITQNFVCQGNAKNVVRFLEDKPDQVSGCPMERRPLLGGLFRQALRDHQPSLLAQIDTELSEERAKKNRKSKWELLLAGASSSSPAEATGAASGPTSSCSSSNGFTFGFTFD</sequence>
<feature type="compositionally biased region" description="Basic and acidic residues" evidence="6">
    <location>
        <begin position="13"/>
        <end position="42"/>
    </location>
</feature>
<dbReference type="Gene3D" id="2.60.120.650">
    <property type="entry name" value="Cupin"/>
    <property type="match status" value="1"/>
</dbReference>
<name>A0AAD5MA41_PYTIN</name>
<dbReference type="InterPro" id="IPR041667">
    <property type="entry name" value="Cupin_8"/>
</dbReference>
<comment type="subcellular location">
    <subcellularLocation>
        <location evidence="1">Nucleus</location>
    </subcellularLocation>
</comment>
<keyword evidence="9" id="KW-1185">Reference proteome</keyword>
<keyword evidence="4" id="KW-0408">Iron</keyword>
<dbReference type="InterPro" id="IPR050910">
    <property type="entry name" value="JMJD6_ArgDemeth/LysHydrox"/>
</dbReference>
<dbReference type="SUPFAM" id="SSF81383">
    <property type="entry name" value="F-box domain"/>
    <property type="match status" value="1"/>
</dbReference>
<evidence type="ECO:0000256" key="6">
    <source>
        <dbReference type="SAM" id="MobiDB-lite"/>
    </source>
</evidence>
<dbReference type="SUPFAM" id="SSF51197">
    <property type="entry name" value="Clavaminate synthase-like"/>
    <property type="match status" value="1"/>
</dbReference>
<evidence type="ECO:0000313" key="9">
    <source>
        <dbReference type="Proteomes" id="UP001209570"/>
    </source>
</evidence>
<dbReference type="Pfam" id="PF13621">
    <property type="entry name" value="Cupin_8"/>
    <property type="match status" value="1"/>
</dbReference>
<comment type="caution">
    <text evidence="8">The sequence shown here is derived from an EMBL/GenBank/DDBJ whole genome shotgun (WGS) entry which is preliminary data.</text>
</comment>
<evidence type="ECO:0000259" key="7">
    <source>
        <dbReference type="PROSITE" id="PS51184"/>
    </source>
</evidence>
<evidence type="ECO:0000313" key="8">
    <source>
        <dbReference type="EMBL" id="KAJ0408254.1"/>
    </source>
</evidence>
<evidence type="ECO:0000256" key="2">
    <source>
        <dbReference type="ARBA" id="ARBA00022723"/>
    </source>
</evidence>
<gene>
    <name evidence="8" type="ORF">P43SY_004412</name>
</gene>
<dbReference type="InterPro" id="IPR003347">
    <property type="entry name" value="JmjC_dom"/>
</dbReference>
<dbReference type="InterPro" id="IPR036047">
    <property type="entry name" value="F-box-like_dom_sf"/>
</dbReference>
<dbReference type="GO" id="GO:0005634">
    <property type="term" value="C:nucleus"/>
    <property type="evidence" value="ECO:0007669"/>
    <property type="project" value="UniProtKB-SubCell"/>
</dbReference>
<evidence type="ECO:0000256" key="1">
    <source>
        <dbReference type="ARBA" id="ARBA00004123"/>
    </source>
</evidence>
<dbReference type="Gene3D" id="1.20.1280.50">
    <property type="match status" value="1"/>
</dbReference>
<dbReference type="PROSITE" id="PS51184">
    <property type="entry name" value="JMJC"/>
    <property type="match status" value="1"/>
</dbReference>
<evidence type="ECO:0000256" key="5">
    <source>
        <dbReference type="ARBA" id="ARBA00023242"/>
    </source>
</evidence>
<evidence type="ECO:0000256" key="3">
    <source>
        <dbReference type="ARBA" id="ARBA00023002"/>
    </source>
</evidence>
<dbReference type="PANTHER" id="PTHR12480">
    <property type="entry name" value="ARGININE DEMETHYLASE AND LYSYL-HYDROXYLASE JMJD"/>
    <property type="match status" value="1"/>
</dbReference>
<dbReference type="FunFam" id="2.60.120.650:FF:000045">
    <property type="entry name" value="F-box protein At1g78280"/>
    <property type="match status" value="1"/>
</dbReference>
<feature type="domain" description="JmjC" evidence="7">
    <location>
        <begin position="301"/>
        <end position="463"/>
    </location>
</feature>
<reference evidence="8" key="1">
    <citation type="submission" date="2021-12" db="EMBL/GenBank/DDBJ databases">
        <title>Prjna785345.</title>
        <authorList>
            <person name="Rujirawat T."/>
            <person name="Krajaejun T."/>
        </authorList>
    </citation>
    <scope>NUCLEOTIDE SEQUENCE</scope>
    <source>
        <strain evidence="8">Pi057C3</strain>
    </source>
</reference>
<dbReference type="GO" id="GO:0000987">
    <property type="term" value="F:cis-regulatory region sequence-specific DNA binding"/>
    <property type="evidence" value="ECO:0007669"/>
    <property type="project" value="TreeGrafter"/>
</dbReference>
<protein>
    <recommendedName>
        <fullName evidence="7">JmjC domain-containing protein</fullName>
    </recommendedName>
</protein>
<accession>A0AAD5MA41</accession>
<dbReference type="SMART" id="SM00558">
    <property type="entry name" value="JmjC"/>
    <property type="match status" value="1"/>
</dbReference>
<dbReference type="AlphaFoldDB" id="A0AAD5MA41"/>
<feature type="compositionally biased region" description="Acidic residues" evidence="6">
    <location>
        <begin position="57"/>
        <end position="66"/>
    </location>
</feature>
<keyword evidence="3" id="KW-0560">Oxidoreductase</keyword>
<dbReference type="GO" id="GO:0046872">
    <property type="term" value="F:metal ion binding"/>
    <property type="evidence" value="ECO:0007669"/>
    <property type="project" value="UniProtKB-KW"/>
</dbReference>
<dbReference type="GO" id="GO:0016491">
    <property type="term" value="F:oxidoreductase activity"/>
    <property type="evidence" value="ECO:0007669"/>
    <property type="project" value="UniProtKB-KW"/>
</dbReference>
<organism evidence="8 9">
    <name type="scientific">Pythium insidiosum</name>
    <name type="common">Pythiosis disease agent</name>
    <dbReference type="NCBI Taxonomy" id="114742"/>
    <lineage>
        <taxon>Eukaryota</taxon>
        <taxon>Sar</taxon>
        <taxon>Stramenopiles</taxon>
        <taxon>Oomycota</taxon>
        <taxon>Peronosporomycetes</taxon>
        <taxon>Pythiales</taxon>
        <taxon>Pythiaceae</taxon>
        <taxon>Pythium</taxon>
    </lineage>
</organism>
<dbReference type="PANTHER" id="PTHR12480:SF21">
    <property type="entry name" value="JMJC DOMAIN-CONTAINING PROTEIN 8"/>
    <property type="match status" value="1"/>
</dbReference>
<evidence type="ECO:0000256" key="4">
    <source>
        <dbReference type="ARBA" id="ARBA00023004"/>
    </source>
</evidence>
<proteinExistence type="predicted"/>
<keyword evidence="2" id="KW-0479">Metal-binding</keyword>
<dbReference type="Proteomes" id="UP001209570">
    <property type="component" value="Unassembled WGS sequence"/>
</dbReference>
<dbReference type="EMBL" id="JAKCXM010000013">
    <property type="protein sequence ID" value="KAJ0408254.1"/>
    <property type="molecule type" value="Genomic_DNA"/>
</dbReference>